<feature type="region of interest" description="Disordered" evidence="1">
    <location>
        <begin position="264"/>
        <end position="302"/>
    </location>
</feature>
<feature type="compositionally biased region" description="Polar residues" evidence="1">
    <location>
        <begin position="287"/>
        <end position="298"/>
    </location>
</feature>
<dbReference type="VEuPathDB" id="TriTrypDB:LDHU3_20.1610"/>
<sequence>MPSPEASAEENSPAKTEDTGQEAKTSAAAKKSVTPMAPPAAALAETEMTHHDTKAHFVEEASVTDRKVNDDVVRPKHLIRHAIAMGSGFSTASAGDTSAPLPPCPLFYNFMPDNQLIPASTLPMRGPGGTVRRPQGGCAARVIPLCSLPVVSEKSRKDAKKIVADAKRNKKRGSDSTAEEVEARAVAAANALLRNPSLLPSLSSCFLLNIAVDEQGRLVPLLTNDEYAVNTMAGFNDTGAGGPGSSCWNPLKSPRSSFLKKGFNFSTTNSPVRTPMLPGAASDRGDSLTSGAERSSQGGENGAAANQLVSTLLPSTTAAVNAVGRSAGAAPPPDPPSPQCSKRQPKRRSRTKKGGGDGAQPALSKAPEKLISTFAIAPAPSSSVGPARIVCDTTTDDEQDVPLATPSVCSVLVKDSHFRKSEDGQGGASASVAPALLNGGASGVDSVSPQRMRRQLSRITLLRVSERTRWLLFNDSGTHEAQVSVLLCYRAQKEKSTSPMKPIAGEEAPMKPSGRTETASTPAPGDLRVLCCPTPLSHTSLSTNKKELQSQGTSSSSRSYVEVRPVLVEAFTAAIPAPTTPVEEHQLAEFKKSVAGAAAVEVFVVLAPGATVYLAEGDVLGYRLDTLLVPFDASRSMAVLGSMLTPKMVCCLKKKSKAASKKGYRHTLMFLAKAAAPAVGAAPAPRSDTLNAAPPDLKQSTVFEAPAEALIDATRRADDAEATTSATPPQHPPPSSLPAPETAAKEEESGNRENQCVGAAANPYSFGAPATVPSTAAAASQSLGCGAADAAPEAAATLPAWSAADAKAARAGYMSSAAGVPVLDLKSLAASSDKDRSAPRGDASVESSEWKSTGTQPLDIAF</sequence>
<comment type="caution">
    <text evidence="2">The sequence shown here is derived from an EMBL/GenBank/DDBJ whole genome shotgun (WGS) entry which is preliminary data.</text>
</comment>
<evidence type="ECO:0000313" key="2">
    <source>
        <dbReference type="EMBL" id="TPP49873.1"/>
    </source>
</evidence>
<feature type="region of interest" description="Disordered" evidence="1">
    <location>
        <begin position="830"/>
        <end position="862"/>
    </location>
</feature>
<feature type="region of interest" description="Disordered" evidence="1">
    <location>
        <begin position="717"/>
        <end position="753"/>
    </location>
</feature>
<dbReference type="EMBL" id="RHLC01000023">
    <property type="protein sequence ID" value="TPP49873.1"/>
    <property type="molecule type" value="Genomic_DNA"/>
</dbReference>
<evidence type="ECO:0000313" key="3">
    <source>
        <dbReference type="Proteomes" id="UP000318447"/>
    </source>
</evidence>
<feature type="region of interest" description="Disordered" evidence="1">
    <location>
        <begin position="1"/>
        <end position="38"/>
    </location>
</feature>
<gene>
    <name evidence="2" type="ORF">CGC21_29195</name>
</gene>
<feature type="compositionally biased region" description="Low complexity" evidence="1">
    <location>
        <begin position="23"/>
        <end position="32"/>
    </location>
</feature>
<organism evidence="2 3">
    <name type="scientific">Leishmania donovani</name>
    <dbReference type="NCBI Taxonomy" id="5661"/>
    <lineage>
        <taxon>Eukaryota</taxon>
        <taxon>Discoba</taxon>
        <taxon>Euglenozoa</taxon>
        <taxon>Kinetoplastea</taxon>
        <taxon>Metakinetoplastina</taxon>
        <taxon>Trypanosomatida</taxon>
        <taxon>Trypanosomatidae</taxon>
        <taxon>Leishmaniinae</taxon>
        <taxon>Leishmania</taxon>
    </lineage>
</organism>
<protein>
    <submittedName>
        <fullName evidence="2">Uncharacterized protein</fullName>
    </submittedName>
</protein>
<dbReference type="Proteomes" id="UP000318447">
    <property type="component" value="Unassembled WGS sequence"/>
</dbReference>
<evidence type="ECO:0000256" key="1">
    <source>
        <dbReference type="SAM" id="MobiDB-lite"/>
    </source>
</evidence>
<accession>A0A504XMX0</accession>
<feature type="region of interest" description="Disordered" evidence="1">
    <location>
        <begin position="497"/>
        <end position="526"/>
    </location>
</feature>
<proteinExistence type="predicted"/>
<name>A0A504XMX0_LEIDO</name>
<dbReference type="VEuPathDB" id="TriTrypDB:LdCL_200017600"/>
<reference evidence="3" key="1">
    <citation type="submission" date="2019-02" db="EMBL/GenBank/DDBJ databases">
        <title>FDA dAtabase for Regulatory Grade micrObial Sequences (FDA-ARGOS): Supporting development and validation of Infectious Disease Dx tests.</title>
        <authorList>
            <person name="Duncan R."/>
            <person name="Fisher C."/>
            <person name="Tallon L."/>
            <person name="Sadzewicz L."/>
            <person name="Sengamalay N."/>
            <person name="Ott S."/>
            <person name="Godinez A."/>
            <person name="Nagaraj S."/>
            <person name="Vavikolanu K."/>
            <person name="Nadendla S."/>
            <person name="Aluvathingal J."/>
            <person name="Sichtig H."/>
        </authorList>
    </citation>
    <scope>NUCLEOTIDE SEQUENCE [LARGE SCALE GENOMIC DNA]</scope>
    <source>
        <strain evidence="3">FDAARGOS_361</strain>
    </source>
</reference>
<feature type="region of interest" description="Disordered" evidence="1">
    <location>
        <begin position="682"/>
        <end position="701"/>
    </location>
</feature>
<dbReference type="VEuPathDB" id="TriTrypDB:LdBPK_201300.1"/>
<dbReference type="AlphaFoldDB" id="A0A504XMX0"/>
<feature type="region of interest" description="Disordered" evidence="1">
    <location>
        <begin position="325"/>
        <end position="364"/>
    </location>
</feature>
<feature type="compositionally biased region" description="Basic residues" evidence="1">
    <location>
        <begin position="343"/>
        <end position="353"/>
    </location>
</feature>
<feature type="compositionally biased region" description="Polar residues" evidence="1">
    <location>
        <begin position="845"/>
        <end position="856"/>
    </location>
</feature>
<dbReference type="VEuPathDB" id="TriTrypDB:LdCL_200017500"/>